<protein>
    <submittedName>
        <fullName evidence="2">Uncharacterized protein</fullName>
    </submittedName>
</protein>
<dbReference type="Proteomes" id="UP000223363">
    <property type="component" value="Segment"/>
</dbReference>
<feature type="region of interest" description="Disordered" evidence="1">
    <location>
        <begin position="1"/>
        <end position="23"/>
    </location>
</feature>
<feature type="compositionally biased region" description="Basic and acidic residues" evidence="1">
    <location>
        <begin position="7"/>
        <end position="23"/>
    </location>
</feature>
<reference evidence="3" key="1">
    <citation type="submission" date="2017-06" db="EMBL/GenBank/DDBJ databases">
        <authorList>
            <person name="Zhao X."/>
        </authorList>
    </citation>
    <scope>NUCLEOTIDE SEQUENCE [LARGE SCALE GENOMIC DNA]</scope>
</reference>
<evidence type="ECO:0000313" key="3">
    <source>
        <dbReference type="Proteomes" id="UP000223363"/>
    </source>
</evidence>
<proteinExistence type="predicted"/>
<accession>A0A289ZTQ5</accession>
<gene>
    <name evidence="2" type="ORF">2050HW_00113</name>
</gene>
<organism evidence="2 3">
    <name type="scientific">Serratia phage vB_SmaM_ 2050HW</name>
    <dbReference type="NCBI Taxonomy" id="2024252"/>
    <lineage>
        <taxon>Viruses</taxon>
        <taxon>Duplodnaviria</taxon>
        <taxon>Heunggongvirae</taxon>
        <taxon>Uroviricota</taxon>
        <taxon>Caudoviricetes</taxon>
        <taxon>Chimalliviridae</taxon>
        <taxon>Moabitevirus</taxon>
        <taxon>Moabitevirus mv2050HW</taxon>
    </lineage>
</organism>
<evidence type="ECO:0000256" key="1">
    <source>
        <dbReference type="SAM" id="MobiDB-lite"/>
    </source>
</evidence>
<evidence type="ECO:0000313" key="2">
    <source>
        <dbReference type="EMBL" id="ATA65448.1"/>
    </source>
</evidence>
<dbReference type="EMBL" id="MF285618">
    <property type="protein sequence ID" value="ATA65448.1"/>
    <property type="molecule type" value="Genomic_DNA"/>
</dbReference>
<keyword evidence="3" id="KW-1185">Reference proteome</keyword>
<sequence length="188" mass="21770">MAVTTRRPGEPGTEKRKVNEERERLKDTIKVNPVLFMEHLRMSETLKPLCELYDTNVSQLTHVVHELFMHTPRQMMEPTRRLCLTNRRITEGEYREIPNLKTDSEFGRAVEDLFPGFKYLAGKAAKNKDEIYDVYGYRSDNVLFVALERPDSSLLGTCYISAYGKVKAKQTRPLSFPKKAFEDLFGIC</sequence>
<name>A0A289ZTQ5_9CAUD</name>